<feature type="non-terminal residue" evidence="1">
    <location>
        <position position="1"/>
    </location>
</feature>
<gene>
    <name evidence="1" type="ORF">S12H4_21851</name>
</gene>
<sequence length="99" mass="11546">RSGSNMAVIPKYGFPVDVVELDTQRTQTSYESMGISLQRDLSIAIAEFAPTSKLVANKQEWTSYGLKKVAEKEWERWYYCLKHQKFIKKEKLEVLRISE</sequence>
<accession>X1T3G0</accession>
<name>X1T3G0_9ZZZZ</name>
<dbReference type="EMBL" id="BARW01011304">
    <property type="protein sequence ID" value="GAI85931.1"/>
    <property type="molecule type" value="Genomic_DNA"/>
</dbReference>
<protein>
    <submittedName>
        <fullName evidence="1">Uncharacterized protein</fullName>
    </submittedName>
</protein>
<comment type="caution">
    <text evidence="1">The sequence shown here is derived from an EMBL/GenBank/DDBJ whole genome shotgun (WGS) entry which is preliminary data.</text>
</comment>
<reference evidence="1" key="1">
    <citation type="journal article" date="2014" name="Front. Microbiol.">
        <title>High frequency of phylogenetically diverse reductive dehalogenase-homologous genes in deep subseafloor sedimentary metagenomes.</title>
        <authorList>
            <person name="Kawai M."/>
            <person name="Futagami T."/>
            <person name="Toyoda A."/>
            <person name="Takaki Y."/>
            <person name="Nishi S."/>
            <person name="Hori S."/>
            <person name="Arai W."/>
            <person name="Tsubouchi T."/>
            <person name="Morono Y."/>
            <person name="Uchiyama I."/>
            <person name="Ito T."/>
            <person name="Fujiyama A."/>
            <person name="Inagaki F."/>
            <person name="Takami H."/>
        </authorList>
    </citation>
    <scope>NUCLEOTIDE SEQUENCE</scope>
    <source>
        <strain evidence="1">Expedition CK06-06</strain>
    </source>
</reference>
<dbReference type="AlphaFoldDB" id="X1T3G0"/>
<proteinExistence type="predicted"/>
<evidence type="ECO:0000313" key="1">
    <source>
        <dbReference type="EMBL" id="GAI85931.1"/>
    </source>
</evidence>
<organism evidence="1">
    <name type="scientific">marine sediment metagenome</name>
    <dbReference type="NCBI Taxonomy" id="412755"/>
    <lineage>
        <taxon>unclassified sequences</taxon>
        <taxon>metagenomes</taxon>
        <taxon>ecological metagenomes</taxon>
    </lineage>
</organism>